<organism evidence="11 12">
    <name type="scientific">Shewanella inventionis</name>
    <dbReference type="NCBI Taxonomy" id="1738770"/>
    <lineage>
        <taxon>Bacteria</taxon>
        <taxon>Pseudomonadati</taxon>
        <taxon>Pseudomonadota</taxon>
        <taxon>Gammaproteobacteria</taxon>
        <taxon>Alteromonadales</taxon>
        <taxon>Shewanellaceae</taxon>
        <taxon>Shewanella</taxon>
    </lineage>
</organism>
<dbReference type="Gene3D" id="3.50.50.60">
    <property type="entry name" value="FAD/NAD(P)-binding domain"/>
    <property type="match status" value="2"/>
</dbReference>
<evidence type="ECO:0000256" key="1">
    <source>
        <dbReference type="ARBA" id="ARBA00001974"/>
    </source>
</evidence>
<keyword evidence="3 8" id="KW-0285">Flavoprotein</keyword>
<dbReference type="InterPro" id="IPR001100">
    <property type="entry name" value="Pyr_nuc-diS_OxRdtase"/>
</dbReference>
<dbReference type="InterPro" id="IPR036188">
    <property type="entry name" value="FAD/NAD-bd_sf"/>
</dbReference>
<evidence type="ECO:0000256" key="7">
    <source>
        <dbReference type="ARBA" id="ARBA00023284"/>
    </source>
</evidence>
<evidence type="ECO:0000256" key="5">
    <source>
        <dbReference type="ARBA" id="ARBA00023002"/>
    </source>
</evidence>
<dbReference type="InterPro" id="IPR046952">
    <property type="entry name" value="GSHR/TRXR-like"/>
</dbReference>
<dbReference type="PANTHER" id="PTHR42737:SF2">
    <property type="entry name" value="GLUTATHIONE REDUCTASE"/>
    <property type="match status" value="1"/>
</dbReference>
<dbReference type="Proteomes" id="UP000617555">
    <property type="component" value="Unassembled WGS sequence"/>
</dbReference>
<evidence type="ECO:0000259" key="9">
    <source>
        <dbReference type="Pfam" id="PF02852"/>
    </source>
</evidence>
<keyword evidence="7 8" id="KW-0676">Redox-active center</keyword>
<dbReference type="Pfam" id="PF07992">
    <property type="entry name" value="Pyr_redox_2"/>
    <property type="match status" value="1"/>
</dbReference>
<name>A0ABQ1J3U0_9GAMM</name>
<evidence type="ECO:0000256" key="6">
    <source>
        <dbReference type="ARBA" id="ARBA00023157"/>
    </source>
</evidence>
<dbReference type="PANTHER" id="PTHR42737">
    <property type="entry name" value="GLUTATHIONE REDUCTASE"/>
    <property type="match status" value="1"/>
</dbReference>
<evidence type="ECO:0000256" key="4">
    <source>
        <dbReference type="ARBA" id="ARBA00022827"/>
    </source>
</evidence>
<evidence type="ECO:0000259" key="10">
    <source>
        <dbReference type="Pfam" id="PF07992"/>
    </source>
</evidence>
<dbReference type="PRINTS" id="PR00411">
    <property type="entry name" value="PNDRDTASEI"/>
</dbReference>
<dbReference type="PRINTS" id="PR00368">
    <property type="entry name" value="FADPNR"/>
</dbReference>
<dbReference type="SUPFAM" id="SSF55424">
    <property type="entry name" value="FAD/NAD-linked reductases, dimerisation (C-terminal) domain"/>
    <property type="match status" value="1"/>
</dbReference>
<sequence>MDALTLVEIIMAQHFDYIALGAGSGGIASANRAAMRGAKVLIIEAKHVGGTCVNVGCVPKKVMWYGAHIAEAMNLYAKDYGFDVSINKFDWNTLVESREAYIGRIHDAYGRGFANNKVTLLNGYGRFVNNNTIEVNGEHYTADHIVVATGGAPTIPDIPGAEYGIDSDGFFELREQPKRVAVVGAGYIAVEVAGVLHALGSETHLLVRKHAPLRNFDPILVDGLVEAMATDGPTLHTHSVPKSVSKNADGSLTLALENGKSLTIDCLIWAIGRSPATGNIGLENTDVQLDANGYVITDEQQNTTAKGIYCVGDIMAGGVELTPVAVKAGRLLSERLFGNMPNAKMDYSLIPTVVFSHPAIGTMGLTEPEAAEKYGQDNIKVYTSTFTSMYTAVTSHRQACKMKLVCAGEDEVVVGVHGIGFGMDEILQGFGVAMKMGATKADFDSVVAIHPTGAEEFVTMR</sequence>
<comment type="caution">
    <text evidence="11">The sequence shown here is derived from an EMBL/GenBank/DDBJ whole genome shotgun (WGS) entry which is preliminary data.</text>
</comment>
<dbReference type="InterPro" id="IPR004099">
    <property type="entry name" value="Pyr_nucl-diS_OxRdtase_dimer"/>
</dbReference>
<feature type="domain" description="FAD/NAD(P)-binding" evidence="10">
    <location>
        <begin position="16"/>
        <end position="329"/>
    </location>
</feature>
<protein>
    <submittedName>
        <fullName evidence="11">Glutathione-disulfide reductase</fullName>
    </submittedName>
</protein>
<evidence type="ECO:0000256" key="3">
    <source>
        <dbReference type="ARBA" id="ARBA00022630"/>
    </source>
</evidence>
<dbReference type="InterPro" id="IPR016156">
    <property type="entry name" value="FAD/NAD-linked_Rdtase_dimer_sf"/>
</dbReference>
<comment type="similarity">
    <text evidence="2 8">Belongs to the class-I pyridine nucleotide-disulfide oxidoreductase family.</text>
</comment>
<dbReference type="Pfam" id="PF02852">
    <property type="entry name" value="Pyr_redox_dim"/>
    <property type="match status" value="1"/>
</dbReference>
<reference evidence="12" key="1">
    <citation type="journal article" date="2019" name="Int. J. Syst. Evol. Microbiol.">
        <title>The Global Catalogue of Microorganisms (GCM) 10K type strain sequencing project: providing services to taxonomists for standard genome sequencing and annotation.</title>
        <authorList>
            <consortium name="The Broad Institute Genomics Platform"/>
            <consortium name="The Broad Institute Genome Sequencing Center for Infectious Disease"/>
            <person name="Wu L."/>
            <person name="Ma J."/>
        </authorList>
    </citation>
    <scope>NUCLEOTIDE SEQUENCE [LARGE SCALE GENOMIC DNA]</scope>
    <source>
        <strain evidence="12">CGMCC 1.15339</strain>
    </source>
</reference>
<comment type="cofactor">
    <cofactor evidence="1">
        <name>FAD</name>
        <dbReference type="ChEBI" id="CHEBI:57692"/>
    </cofactor>
</comment>
<dbReference type="PROSITE" id="PS00076">
    <property type="entry name" value="PYRIDINE_REDOX_1"/>
    <property type="match status" value="1"/>
</dbReference>
<keyword evidence="4 8" id="KW-0274">FAD</keyword>
<evidence type="ECO:0000256" key="8">
    <source>
        <dbReference type="RuleBase" id="RU003691"/>
    </source>
</evidence>
<dbReference type="InterPro" id="IPR006322">
    <property type="entry name" value="Glutathione_Rdtase_euk/bac"/>
</dbReference>
<dbReference type="EMBL" id="BMII01000013">
    <property type="protein sequence ID" value="GGB58145.1"/>
    <property type="molecule type" value="Genomic_DNA"/>
</dbReference>
<feature type="domain" description="Pyridine nucleotide-disulphide oxidoreductase dimerisation" evidence="9">
    <location>
        <begin position="350"/>
        <end position="460"/>
    </location>
</feature>
<dbReference type="Gene3D" id="3.30.390.30">
    <property type="match status" value="1"/>
</dbReference>
<dbReference type="InterPro" id="IPR012999">
    <property type="entry name" value="Pyr_OxRdtase_I_AS"/>
</dbReference>
<dbReference type="NCBIfam" id="TIGR01421">
    <property type="entry name" value="gluta_reduc_1"/>
    <property type="match status" value="1"/>
</dbReference>
<keyword evidence="12" id="KW-1185">Reference proteome</keyword>
<dbReference type="SUPFAM" id="SSF51905">
    <property type="entry name" value="FAD/NAD(P)-binding domain"/>
    <property type="match status" value="1"/>
</dbReference>
<dbReference type="InterPro" id="IPR023753">
    <property type="entry name" value="FAD/NAD-binding_dom"/>
</dbReference>
<evidence type="ECO:0000313" key="11">
    <source>
        <dbReference type="EMBL" id="GGB58145.1"/>
    </source>
</evidence>
<dbReference type="NCBIfam" id="NF004776">
    <property type="entry name" value="PRK06116.1"/>
    <property type="match status" value="1"/>
</dbReference>
<dbReference type="PIRSF" id="PIRSF000350">
    <property type="entry name" value="Mercury_reductase_MerA"/>
    <property type="match status" value="1"/>
</dbReference>
<accession>A0ABQ1J3U0</accession>
<evidence type="ECO:0000256" key="2">
    <source>
        <dbReference type="ARBA" id="ARBA00007532"/>
    </source>
</evidence>
<evidence type="ECO:0000313" key="12">
    <source>
        <dbReference type="Proteomes" id="UP000617555"/>
    </source>
</evidence>
<proteinExistence type="inferred from homology"/>
<gene>
    <name evidence="11" type="primary">gor</name>
    <name evidence="11" type="ORF">GCM10011607_18450</name>
</gene>
<keyword evidence="5 8" id="KW-0560">Oxidoreductase</keyword>
<keyword evidence="6" id="KW-1015">Disulfide bond</keyword>